<dbReference type="InterPro" id="IPR011050">
    <property type="entry name" value="Pectin_lyase_fold/virulence"/>
</dbReference>
<dbReference type="SUPFAM" id="SSF51126">
    <property type="entry name" value="Pectin lyase-like"/>
    <property type="match status" value="1"/>
</dbReference>
<dbReference type="SUPFAM" id="SSF56112">
    <property type="entry name" value="Protein kinase-like (PK-like)"/>
    <property type="match status" value="1"/>
</dbReference>
<dbReference type="InterPro" id="IPR006626">
    <property type="entry name" value="PbH1"/>
</dbReference>
<dbReference type="InterPro" id="IPR008271">
    <property type="entry name" value="Ser/Thr_kinase_AS"/>
</dbReference>
<keyword evidence="3 8" id="KW-0418">Kinase</keyword>
<dbReference type="InterPro" id="IPR017441">
    <property type="entry name" value="Protein_kinase_ATP_BS"/>
</dbReference>
<evidence type="ECO:0000256" key="2">
    <source>
        <dbReference type="ARBA" id="ARBA00022741"/>
    </source>
</evidence>
<dbReference type="GO" id="GO:0005737">
    <property type="term" value="C:cytoplasm"/>
    <property type="evidence" value="ECO:0007669"/>
    <property type="project" value="TreeGrafter"/>
</dbReference>
<dbReference type="PROSITE" id="PS00107">
    <property type="entry name" value="PROTEIN_KINASE_ATP"/>
    <property type="match status" value="1"/>
</dbReference>
<dbReference type="GO" id="GO:0005524">
    <property type="term" value="F:ATP binding"/>
    <property type="evidence" value="ECO:0007669"/>
    <property type="project" value="UniProtKB-UniRule"/>
</dbReference>
<evidence type="ECO:0000256" key="5">
    <source>
        <dbReference type="ARBA" id="ARBA00037982"/>
    </source>
</evidence>
<gene>
    <name evidence="8" type="ORF">Fcan01_28183</name>
</gene>
<comment type="similarity">
    <text evidence="5">Belongs to the protein kinase superfamily. Ser/Thr protein kinase family. GCN2 subfamily.</text>
</comment>
<dbReference type="PANTHER" id="PTHR11042">
    <property type="entry name" value="EUKARYOTIC TRANSLATION INITIATION FACTOR 2-ALPHA KINASE EIF2-ALPHA KINASE -RELATED"/>
    <property type="match status" value="1"/>
</dbReference>
<dbReference type="SMART" id="SM00220">
    <property type="entry name" value="S_TKc"/>
    <property type="match status" value="1"/>
</dbReference>
<protein>
    <submittedName>
        <fullName evidence="8">Serine/threonine-protein kinase PDIK1L</fullName>
    </submittedName>
</protein>
<dbReference type="OrthoDB" id="8961570at2759"/>
<keyword evidence="9" id="KW-1185">Reference proteome</keyword>
<dbReference type="InterPro" id="IPR000719">
    <property type="entry name" value="Prot_kinase_dom"/>
</dbReference>
<dbReference type="InterPro" id="IPR011009">
    <property type="entry name" value="Kinase-like_dom_sf"/>
</dbReference>
<dbReference type="SMART" id="SM00710">
    <property type="entry name" value="PbH1"/>
    <property type="match status" value="4"/>
</dbReference>
<dbReference type="InterPro" id="IPR039448">
    <property type="entry name" value="Beta_helix"/>
</dbReference>
<dbReference type="GO" id="GO:0005634">
    <property type="term" value="C:nucleus"/>
    <property type="evidence" value="ECO:0007669"/>
    <property type="project" value="TreeGrafter"/>
</dbReference>
<dbReference type="PANTHER" id="PTHR11042:SF91">
    <property type="entry name" value="EUKARYOTIC TRANSLATION INITIATION FACTOR 2-ALPHA KINASE"/>
    <property type="match status" value="1"/>
</dbReference>
<reference evidence="8 9" key="1">
    <citation type="submission" date="2015-12" db="EMBL/GenBank/DDBJ databases">
        <title>The genome of Folsomia candida.</title>
        <authorList>
            <person name="Faddeeva A."/>
            <person name="Derks M.F."/>
            <person name="Anvar Y."/>
            <person name="Smit S."/>
            <person name="Van Straalen N."/>
            <person name="Roelofs D."/>
        </authorList>
    </citation>
    <scope>NUCLEOTIDE SEQUENCE [LARGE SCALE GENOMIC DNA]</scope>
    <source>
        <strain evidence="8 9">VU population</strain>
        <tissue evidence="8">Whole body</tissue>
    </source>
</reference>
<evidence type="ECO:0000256" key="4">
    <source>
        <dbReference type="ARBA" id="ARBA00022840"/>
    </source>
</evidence>
<evidence type="ECO:0000313" key="9">
    <source>
        <dbReference type="Proteomes" id="UP000198287"/>
    </source>
</evidence>
<evidence type="ECO:0000256" key="6">
    <source>
        <dbReference type="PROSITE-ProRule" id="PRU10141"/>
    </source>
</evidence>
<keyword evidence="4 6" id="KW-0067">ATP-binding</keyword>
<dbReference type="AlphaFoldDB" id="A0A226CUG6"/>
<dbReference type="Pfam" id="PF00069">
    <property type="entry name" value="Pkinase"/>
    <property type="match status" value="1"/>
</dbReference>
<evidence type="ECO:0000256" key="3">
    <source>
        <dbReference type="ARBA" id="ARBA00022777"/>
    </source>
</evidence>
<dbReference type="InterPro" id="IPR012334">
    <property type="entry name" value="Pectin_lyas_fold"/>
</dbReference>
<organism evidence="8 9">
    <name type="scientific">Folsomia candida</name>
    <name type="common">Springtail</name>
    <dbReference type="NCBI Taxonomy" id="158441"/>
    <lineage>
        <taxon>Eukaryota</taxon>
        <taxon>Metazoa</taxon>
        <taxon>Ecdysozoa</taxon>
        <taxon>Arthropoda</taxon>
        <taxon>Hexapoda</taxon>
        <taxon>Collembola</taxon>
        <taxon>Entomobryomorpha</taxon>
        <taxon>Isotomoidea</taxon>
        <taxon>Isotomidae</taxon>
        <taxon>Proisotominae</taxon>
        <taxon>Folsomia</taxon>
    </lineage>
</organism>
<dbReference type="PROSITE" id="PS50011">
    <property type="entry name" value="PROTEIN_KINASE_DOM"/>
    <property type="match status" value="1"/>
</dbReference>
<dbReference type="Pfam" id="PF13229">
    <property type="entry name" value="Beta_helix"/>
    <property type="match status" value="1"/>
</dbReference>
<dbReference type="Proteomes" id="UP000198287">
    <property type="component" value="Unassembled WGS sequence"/>
</dbReference>
<dbReference type="Gene3D" id="1.10.510.10">
    <property type="entry name" value="Transferase(Phosphotransferase) domain 1"/>
    <property type="match status" value="1"/>
</dbReference>
<dbReference type="Gene3D" id="2.160.20.10">
    <property type="entry name" value="Single-stranded right-handed beta-helix, Pectin lyase-like"/>
    <property type="match status" value="1"/>
</dbReference>
<dbReference type="PROSITE" id="PS00108">
    <property type="entry name" value="PROTEIN_KINASE_ST"/>
    <property type="match status" value="1"/>
</dbReference>
<keyword evidence="2 6" id="KW-0547">Nucleotide-binding</keyword>
<dbReference type="GO" id="GO:0004694">
    <property type="term" value="F:eukaryotic translation initiation factor 2alpha kinase activity"/>
    <property type="evidence" value="ECO:0007669"/>
    <property type="project" value="TreeGrafter"/>
</dbReference>
<sequence>MTANFLHNVSAYTSCLGHGGFGIVLKSIDYYSTESAIKFLFPTNADANEQKQILRETTLTSQLAKHPCLVNTLQVQEQLFSFTDLEEIFSDSILKSDYELQFIDMYLMKARRSKEGLPTICIQMELCGETLRSWLHEGKDIKNLEVQKIQKTIILNLVEGLKFLHDHKIIHRDLKPENIMFSKSGFLLPVKIGDFGLCRMIHNEDSVTGRLTKSGVGTKAYMAPEIRTGEYTQQADFFSLGLIIWEVAQFVTFEMFDQLVIDEDRYVVHEHPMLAGFPEVVTKLTKRSVKKRFQTWHEVVNAAKGWMELDGTAANCMTVRNSVELRSCLGIVRPGAVIKLRDGVYVGPFTLERSNVTIIGRGPNTVIKNKEGHNGKLFEINASECTLRNLKFELTYPSSGVAVGGSKNKLSKIEFVSGCGSIKLRGHENEVTDIVTSGSSQGIRIDFGNRNIIQRCKMENVGSLGIYISTNCDHNVVKNITGRNVTCGILVDGSYNAVTDVHFIKDAGIKKDISGIDLKANGSNNTVENFETTGFSKFDQGLDIRGENAIVKDVICHGVYMEWKGCNAKLTRVDGGEKGIRRNN</sequence>
<dbReference type="EMBL" id="LNIX01000065">
    <property type="protein sequence ID" value="OXA37062.1"/>
    <property type="molecule type" value="Genomic_DNA"/>
</dbReference>
<evidence type="ECO:0000259" key="7">
    <source>
        <dbReference type="PROSITE" id="PS50011"/>
    </source>
</evidence>
<proteinExistence type="inferred from homology"/>
<evidence type="ECO:0000313" key="8">
    <source>
        <dbReference type="EMBL" id="OXA37062.1"/>
    </source>
</evidence>
<feature type="binding site" evidence="6">
    <location>
        <position position="38"/>
    </location>
    <ligand>
        <name>ATP</name>
        <dbReference type="ChEBI" id="CHEBI:30616"/>
    </ligand>
</feature>
<evidence type="ECO:0000256" key="1">
    <source>
        <dbReference type="ARBA" id="ARBA00022679"/>
    </source>
</evidence>
<name>A0A226CUG6_FOLCA</name>
<accession>A0A226CUG6</accession>
<comment type="caution">
    <text evidence="8">The sequence shown here is derived from an EMBL/GenBank/DDBJ whole genome shotgun (WGS) entry which is preliminary data.</text>
</comment>
<dbReference type="Gene3D" id="3.30.200.20">
    <property type="entry name" value="Phosphorylase Kinase, domain 1"/>
    <property type="match status" value="1"/>
</dbReference>
<keyword evidence="1" id="KW-0808">Transferase</keyword>
<dbReference type="STRING" id="158441.A0A226CUG6"/>
<dbReference type="InterPro" id="IPR050339">
    <property type="entry name" value="CC_SR_Kinase"/>
</dbReference>
<feature type="domain" description="Protein kinase" evidence="7">
    <location>
        <begin position="10"/>
        <end position="307"/>
    </location>
</feature>